<evidence type="ECO:0000256" key="1">
    <source>
        <dbReference type="SAM" id="MobiDB-lite"/>
    </source>
</evidence>
<feature type="compositionally biased region" description="Low complexity" evidence="1">
    <location>
        <begin position="69"/>
        <end position="83"/>
    </location>
</feature>
<dbReference type="EMBL" id="NAJO01000067">
    <property type="protein sequence ID" value="OQN96409.1"/>
    <property type="molecule type" value="Genomic_DNA"/>
</dbReference>
<organism evidence="2 3">
    <name type="scientific">Cryoendolithus antarcticus</name>
    <dbReference type="NCBI Taxonomy" id="1507870"/>
    <lineage>
        <taxon>Eukaryota</taxon>
        <taxon>Fungi</taxon>
        <taxon>Dikarya</taxon>
        <taxon>Ascomycota</taxon>
        <taxon>Pezizomycotina</taxon>
        <taxon>Dothideomycetes</taxon>
        <taxon>Dothideomycetidae</taxon>
        <taxon>Cladosporiales</taxon>
        <taxon>Cladosporiaceae</taxon>
        <taxon>Cryoendolithus</taxon>
    </lineage>
</organism>
<reference evidence="3" key="1">
    <citation type="submission" date="2017-03" db="EMBL/GenBank/DDBJ databases">
        <title>Genomes of endolithic fungi from Antarctica.</title>
        <authorList>
            <person name="Coleine C."/>
            <person name="Masonjones S."/>
            <person name="Stajich J.E."/>
        </authorList>
    </citation>
    <scope>NUCLEOTIDE SEQUENCE [LARGE SCALE GENOMIC DNA]</scope>
    <source>
        <strain evidence="3">CCFEE 5527</strain>
    </source>
</reference>
<sequence length="345" mass="37848">MAGNRPLVPIESTELRRACMIDIDRMQYVLRSGRRIDVGRNYRREVREAYNDYNANQEQERSPSSDQYGTSPGSGQPSGSAAPRILRTQPGGGRSAEIVAAELENLSLTDSAGNRSRYSGNDSYSQSHDDRNTPGPQDEISDVQSGGSARRRTLGRSRSPHATVSDGGPSSSPAAVERRATILRLIRHNEVSPSDANDVANLMEEDHDVDAAIRIDALMKSGHEKEAAVRISELIDEGHAEEVAVQARELEEDDRPPATALAMARFIIRGESIEVAESITDLMRMRIQAPLAHRASQTRNAGFTRGSVQIVGRLLRSNYTLDQAIRIARRCQSGVSFEQAVEAED</sequence>
<dbReference type="AlphaFoldDB" id="A0A1V8SBG6"/>
<dbReference type="Proteomes" id="UP000192596">
    <property type="component" value="Unassembled WGS sequence"/>
</dbReference>
<feature type="compositionally biased region" description="Basic residues" evidence="1">
    <location>
        <begin position="149"/>
        <end position="159"/>
    </location>
</feature>
<feature type="region of interest" description="Disordered" evidence="1">
    <location>
        <begin position="52"/>
        <end position="93"/>
    </location>
</feature>
<feature type="region of interest" description="Disordered" evidence="1">
    <location>
        <begin position="111"/>
        <end position="175"/>
    </location>
</feature>
<feature type="compositionally biased region" description="Polar residues" evidence="1">
    <location>
        <begin position="111"/>
        <end position="126"/>
    </location>
</feature>
<comment type="caution">
    <text evidence="2">The sequence shown here is derived from an EMBL/GenBank/DDBJ whole genome shotgun (WGS) entry which is preliminary data.</text>
</comment>
<dbReference type="InParanoid" id="A0A1V8SBG6"/>
<accession>A0A1V8SBG6</accession>
<gene>
    <name evidence="2" type="ORF">B0A48_17661</name>
</gene>
<protein>
    <submittedName>
        <fullName evidence="2">Uncharacterized protein</fullName>
    </submittedName>
</protein>
<keyword evidence="3" id="KW-1185">Reference proteome</keyword>
<proteinExistence type="predicted"/>
<evidence type="ECO:0000313" key="2">
    <source>
        <dbReference type="EMBL" id="OQN96409.1"/>
    </source>
</evidence>
<name>A0A1V8SBG6_9PEZI</name>
<evidence type="ECO:0000313" key="3">
    <source>
        <dbReference type="Proteomes" id="UP000192596"/>
    </source>
</evidence>